<keyword evidence="2" id="KW-1185">Reference proteome</keyword>
<dbReference type="RefSeq" id="WP_284331160.1">
    <property type="nucleotide sequence ID" value="NZ_BSOA01000010.1"/>
</dbReference>
<evidence type="ECO:0000313" key="1">
    <source>
        <dbReference type="EMBL" id="GLQ87715.1"/>
    </source>
</evidence>
<evidence type="ECO:0000313" key="2">
    <source>
        <dbReference type="Proteomes" id="UP001156627"/>
    </source>
</evidence>
<organism evidence="1 2">
    <name type="scientific">Dyella flagellata</name>
    <dbReference type="NCBI Taxonomy" id="1867833"/>
    <lineage>
        <taxon>Bacteria</taxon>
        <taxon>Pseudomonadati</taxon>
        <taxon>Pseudomonadota</taxon>
        <taxon>Gammaproteobacteria</taxon>
        <taxon>Lysobacterales</taxon>
        <taxon>Rhodanobacteraceae</taxon>
        <taxon>Dyella</taxon>
    </lineage>
</organism>
<gene>
    <name evidence="1" type="ORF">GCM10007898_12820</name>
</gene>
<reference evidence="2" key="1">
    <citation type="journal article" date="2019" name="Int. J. Syst. Evol. Microbiol.">
        <title>The Global Catalogue of Microorganisms (GCM) 10K type strain sequencing project: providing services to taxonomists for standard genome sequencing and annotation.</title>
        <authorList>
            <consortium name="The Broad Institute Genomics Platform"/>
            <consortium name="The Broad Institute Genome Sequencing Center for Infectious Disease"/>
            <person name="Wu L."/>
            <person name="Ma J."/>
        </authorList>
    </citation>
    <scope>NUCLEOTIDE SEQUENCE [LARGE SCALE GENOMIC DNA]</scope>
    <source>
        <strain evidence="2">NBRC 111981</strain>
    </source>
</reference>
<comment type="caution">
    <text evidence="1">The sequence shown here is derived from an EMBL/GenBank/DDBJ whole genome shotgun (WGS) entry which is preliminary data.</text>
</comment>
<proteinExistence type="predicted"/>
<sequence>MKSVDVNDEMEETLVLSLGSIIGGSTLANKPWDDAITDLTNRIEEARRGVEAPLNLNVVFQAPGNILKPEFAGVRTGRFSKSRALLMVQVAVPEEVPSDPIIYLKNAIHAAIDEAGRWATRRKVTIDVSKLRYIVERA</sequence>
<protein>
    <submittedName>
        <fullName evidence="1">Uncharacterized protein</fullName>
    </submittedName>
</protein>
<dbReference type="Proteomes" id="UP001156627">
    <property type="component" value="Unassembled WGS sequence"/>
</dbReference>
<name>A0ABQ5X7V1_9GAMM</name>
<dbReference type="EMBL" id="BSOA01000010">
    <property type="protein sequence ID" value="GLQ87715.1"/>
    <property type="molecule type" value="Genomic_DNA"/>
</dbReference>
<accession>A0ABQ5X7V1</accession>